<dbReference type="PANTHER" id="PTHR40661">
    <property type="match status" value="1"/>
</dbReference>
<dbReference type="InterPro" id="IPR001387">
    <property type="entry name" value="Cro/C1-type_HTH"/>
</dbReference>
<dbReference type="InterPro" id="IPR036286">
    <property type="entry name" value="LexA/Signal_pep-like_sf"/>
</dbReference>
<dbReference type="PANTHER" id="PTHR40661:SF3">
    <property type="entry name" value="FELS-1 PROPHAGE TRANSCRIPTIONAL REGULATOR"/>
    <property type="match status" value="1"/>
</dbReference>
<comment type="caution">
    <text evidence="5">The sequence shown here is derived from an EMBL/GenBank/DDBJ whole genome shotgun (WGS) entry which is preliminary data.</text>
</comment>
<dbReference type="OrthoDB" id="9792157at2"/>
<feature type="domain" description="Peptidase S24/S26A/S26B/S26C" evidence="4">
    <location>
        <begin position="151"/>
        <end position="265"/>
    </location>
</feature>
<dbReference type="InterPro" id="IPR015927">
    <property type="entry name" value="Peptidase_S24_S26A/B/C"/>
</dbReference>
<dbReference type="EMBL" id="RBIG01000002">
    <property type="protein sequence ID" value="RKQ70151.1"/>
    <property type="molecule type" value="Genomic_DNA"/>
</dbReference>
<dbReference type="RefSeq" id="WP_121219767.1">
    <property type="nucleotide sequence ID" value="NZ_RBIG01000002.1"/>
</dbReference>
<gene>
    <name evidence="5" type="ORF">BCL74_2091</name>
</gene>
<dbReference type="Gene3D" id="2.10.109.10">
    <property type="entry name" value="Umud Fragment, subunit A"/>
    <property type="match status" value="1"/>
</dbReference>
<evidence type="ECO:0000313" key="6">
    <source>
        <dbReference type="Proteomes" id="UP000277424"/>
    </source>
</evidence>
<dbReference type="SUPFAM" id="SSF51306">
    <property type="entry name" value="LexA/Signal peptidase"/>
    <property type="match status" value="1"/>
</dbReference>
<evidence type="ECO:0000256" key="3">
    <source>
        <dbReference type="ARBA" id="ARBA00023163"/>
    </source>
</evidence>
<keyword evidence="2" id="KW-0238">DNA-binding</keyword>
<dbReference type="AlphaFoldDB" id="A0A420WGN5"/>
<accession>A0A420WGN5</accession>
<reference evidence="5 6" key="1">
    <citation type="submission" date="2018-10" db="EMBL/GenBank/DDBJ databases">
        <title>Comparative analysis of microorganisms from saline springs in Andes Mountain Range, Colombia.</title>
        <authorList>
            <person name="Rubin E."/>
        </authorList>
    </citation>
    <scope>NUCLEOTIDE SEQUENCE [LARGE SCALE GENOMIC DNA]</scope>
    <source>
        <strain evidence="5 6">USBA 36</strain>
    </source>
</reference>
<protein>
    <submittedName>
        <fullName evidence="5">Peptidase S24-like protein</fullName>
    </submittedName>
</protein>
<dbReference type="CDD" id="cd06529">
    <property type="entry name" value="S24_LexA-like"/>
    <property type="match status" value="1"/>
</dbReference>
<organism evidence="5 6">
    <name type="scientific">Oceanibaculum indicum</name>
    <dbReference type="NCBI Taxonomy" id="526216"/>
    <lineage>
        <taxon>Bacteria</taxon>
        <taxon>Pseudomonadati</taxon>
        <taxon>Pseudomonadota</taxon>
        <taxon>Alphaproteobacteria</taxon>
        <taxon>Rhodospirillales</taxon>
        <taxon>Oceanibaculaceae</taxon>
        <taxon>Oceanibaculum</taxon>
    </lineage>
</organism>
<dbReference type="Proteomes" id="UP000277424">
    <property type="component" value="Unassembled WGS sequence"/>
</dbReference>
<sequence>MAETKQKPVSERLKELRERAGLSMAAMSKALGYRFPSGYQRYEDPSAYKKSYLPPEMVQTLTVLLPGKGEPPITRDEVIELGGGVPLVVARNMDPFAGSGGMIGLLRHLLVDAVGKGDIHFLNDPLFGVDQQEWQKRAEMAAGAKPSTMLPVYGQAAGGDNGAFLLNGETVDRVRCPPALLNVQGAFAVYVMGDSMSPRYEPGELVFVHPTRPPSPGDDVIVEMIGDHGEPGPSYLKRLVRRTSDRVRVKQFNPPRDDIDYEAARIKRIYRVMSATELLQF</sequence>
<dbReference type="GO" id="GO:0003677">
    <property type="term" value="F:DNA binding"/>
    <property type="evidence" value="ECO:0007669"/>
    <property type="project" value="UniProtKB-KW"/>
</dbReference>
<evidence type="ECO:0000259" key="4">
    <source>
        <dbReference type="Pfam" id="PF00717"/>
    </source>
</evidence>
<dbReference type="InterPro" id="IPR039418">
    <property type="entry name" value="LexA-like"/>
</dbReference>
<keyword evidence="1" id="KW-0805">Transcription regulation</keyword>
<evidence type="ECO:0000256" key="1">
    <source>
        <dbReference type="ARBA" id="ARBA00023015"/>
    </source>
</evidence>
<evidence type="ECO:0000256" key="2">
    <source>
        <dbReference type="ARBA" id="ARBA00023125"/>
    </source>
</evidence>
<dbReference type="CDD" id="cd00093">
    <property type="entry name" value="HTH_XRE"/>
    <property type="match status" value="1"/>
</dbReference>
<dbReference type="Pfam" id="PF00717">
    <property type="entry name" value="Peptidase_S24"/>
    <property type="match status" value="1"/>
</dbReference>
<name>A0A420WGN5_9PROT</name>
<evidence type="ECO:0000313" key="5">
    <source>
        <dbReference type="EMBL" id="RKQ70151.1"/>
    </source>
</evidence>
<keyword evidence="3" id="KW-0804">Transcription</keyword>
<proteinExistence type="predicted"/>